<comment type="caution">
    <text evidence="6">The sequence shown here is derived from an EMBL/GenBank/DDBJ whole genome shotgun (WGS) entry which is preliminary data.</text>
</comment>
<feature type="domain" description="Major facilitator superfamily (MFS) profile" evidence="5">
    <location>
        <begin position="28"/>
        <end position="431"/>
    </location>
</feature>
<dbReference type="Pfam" id="PF07690">
    <property type="entry name" value="MFS_1"/>
    <property type="match status" value="1"/>
</dbReference>
<evidence type="ECO:0000256" key="1">
    <source>
        <dbReference type="ARBA" id="ARBA00022692"/>
    </source>
</evidence>
<keyword evidence="3 4" id="KW-0472">Membrane</keyword>
<evidence type="ECO:0000313" key="8">
    <source>
        <dbReference type="Proteomes" id="UP001249076"/>
    </source>
</evidence>
<keyword evidence="8" id="KW-1185">Reference proteome</keyword>
<feature type="transmembrane region" description="Helical" evidence="4">
    <location>
        <begin position="183"/>
        <end position="201"/>
    </location>
</feature>
<feature type="transmembrane region" description="Helical" evidence="4">
    <location>
        <begin position="375"/>
        <end position="399"/>
    </location>
</feature>
<dbReference type="EMBL" id="JAVDTL010000001">
    <property type="protein sequence ID" value="MDR6764962.1"/>
    <property type="molecule type" value="Genomic_DNA"/>
</dbReference>
<dbReference type="PANTHER" id="PTHR11360">
    <property type="entry name" value="MONOCARBOXYLATE TRANSPORTER"/>
    <property type="match status" value="1"/>
</dbReference>
<feature type="transmembrane region" description="Helical" evidence="4">
    <location>
        <begin position="405"/>
        <end position="428"/>
    </location>
</feature>
<feature type="transmembrane region" description="Helical" evidence="4">
    <location>
        <begin position="342"/>
        <end position="363"/>
    </location>
</feature>
<dbReference type="SUPFAM" id="SSF103473">
    <property type="entry name" value="MFS general substrate transporter"/>
    <property type="match status" value="1"/>
</dbReference>
<dbReference type="PANTHER" id="PTHR11360:SF290">
    <property type="entry name" value="MONOCARBOXYLATE MFS PERMEASE"/>
    <property type="match status" value="1"/>
</dbReference>
<sequence length="445" mass="46361">MPHPSPATTAAASAAAPASLIDSRQAAWRLLTTLGLVVLGNSSMYVVSVVLPAVQAEFGVGRADASLPYTLMMVCLGIGGIWTGRMADRHGLMPVLCVGAVAVCGGFVWAGLSGSIWGFGLAHGLMGLIGSSATFAPLMADTALWWNKRRGIAVAICASGNYIAGALWPPIVQHGIELIGWRHTYVLLGLVCGVGMLLLALRMRQRAPMVQMDAAPAPAAPAASTQGAAAGVAPAALSLDRSRPFGLRPLHAQLLLCVAGVACCVAMAMPQVHIVAYCTDLGFGAARGAEMLSLMLACGIVSRLVSGVICDRIGGVRTLLLGSALQGVGLALFLPFDGLVPLYVISAMFGLFQGGIVPAYAIIIREYFAPQEAGARVGAVIMATLIGMALGGWMSGWIFDLTGSYRAAFLNGMAWNLLNLSIVGWLFWRVRQQRAVTARPQHSPG</sequence>
<feature type="transmembrane region" description="Helical" evidence="4">
    <location>
        <begin position="289"/>
        <end position="306"/>
    </location>
</feature>
<dbReference type="Gene3D" id="1.20.1250.20">
    <property type="entry name" value="MFS general substrate transporter like domains"/>
    <property type="match status" value="2"/>
</dbReference>
<evidence type="ECO:0000259" key="5">
    <source>
        <dbReference type="PROSITE" id="PS50850"/>
    </source>
</evidence>
<dbReference type="Proteomes" id="UP001253458">
    <property type="component" value="Unassembled WGS sequence"/>
</dbReference>
<gene>
    <name evidence="6" type="ORF">J2W88_000220</name>
    <name evidence="7" type="ORF">J2W93_000220</name>
</gene>
<dbReference type="CDD" id="cd17355">
    <property type="entry name" value="MFS_YcxA_like"/>
    <property type="match status" value="1"/>
</dbReference>
<dbReference type="PROSITE" id="PS50850">
    <property type="entry name" value="MFS"/>
    <property type="match status" value="1"/>
</dbReference>
<feature type="transmembrane region" description="Helical" evidence="4">
    <location>
        <begin position="30"/>
        <end position="54"/>
    </location>
</feature>
<feature type="transmembrane region" description="Helical" evidence="4">
    <location>
        <begin position="152"/>
        <end position="171"/>
    </location>
</feature>
<evidence type="ECO:0000313" key="9">
    <source>
        <dbReference type="Proteomes" id="UP001253458"/>
    </source>
</evidence>
<evidence type="ECO:0000256" key="2">
    <source>
        <dbReference type="ARBA" id="ARBA00022989"/>
    </source>
</evidence>
<keyword evidence="2 4" id="KW-1133">Transmembrane helix</keyword>
<dbReference type="InterPro" id="IPR050327">
    <property type="entry name" value="Proton-linked_MCT"/>
</dbReference>
<dbReference type="RefSeq" id="WP_209816794.1">
    <property type="nucleotide sequence ID" value="NZ_JAVDTL010000001.1"/>
</dbReference>
<evidence type="ECO:0000313" key="6">
    <source>
        <dbReference type="EMBL" id="MDR6764962.1"/>
    </source>
</evidence>
<evidence type="ECO:0000313" key="7">
    <source>
        <dbReference type="EMBL" id="MDR6835399.1"/>
    </source>
</evidence>
<dbReference type="AlphaFoldDB" id="A0AAJ2BMJ5"/>
<dbReference type="InterPro" id="IPR036259">
    <property type="entry name" value="MFS_trans_sf"/>
</dbReference>
<feature type="transmembrane region" description="Helical" evidence="4">
    <location>
        <begin position="116"/>
        <end position="140"/>
    </location>
</feature>
<dbReference type="GO" id="GO:0022857">
    <property type="term" value="F:transmembrane transporter activity"/>
    <property type="evidence" value="ECO:0007669"/>
    <property type="project" value="InterPro"/>
</dbReference>
<accession>A0AAJ2BMJ5</accession>
<dbReference type="EMBL" id="JAVDTS010000001">
    <property type="protein sequence ID" value="MDR6835399.1"/>
    <property type="molecule type" value="Genomic_DNA"/>
</dbReference>
<evidence type="ECO:0000256" key="3">
    <source>
        <dbReference type="ARBA" id="ARBA00023136"/>
    </source>
</evidence>
<feature type="transmembrane region" description="Helical" evidence="4">
    <location>
        <begin position="66"/>
        <end position="84"/>
    </location>
</feature>
<feature type="transmembrane region" description="Helical" evidence="4">
    <location>
        <begin position="91"/>
        <end position="110"/>
    </location>
</feature>
<feature type="transmembrane region" description="Helical" evidence="4">
    <location>
        <begin position="318"/>
        <end position="336"/>
    </location>
</feature>
<dbReference type="InterPro" id="IPR011701">
    <property type="entry name" value="MFS"/>
</dbReference>
<keyword evidence="1 4" id="KW-0812">Transmembrane</keyword>
<evidence type="ECO:0000256" key="4">
    <source>
        <dbReference type="SAM" id="Phobius"/>
    </source>
</evidence>
<reference evidence="6 8" key="1">
    <citation type="submission" date="2023-07" db="EMBL/GenBank/DDBJ databases">
        <title>Sorghum-associated microbial communities from plants grown in Nebraska, USA.</title>
        <authorList>
            <person name="Schachtman D."/>
        </authorList>
    </citation>
    <scope>NUCLEOTIDE SEQUENCE</scope>
    <source>
        <strain evidence="7 8">BE105</strain>
        <strain evidence="6">BE69</strain>
    </source>
</reference>
<organism evidence="6 9">
    <name type="scientific">Acidovorax delafieldii</name>
    <name type="common">Pseudomonas delafieldii</name>
    <dbReference type="NCBI Taxonomy" id="47920"/>
    <lineage>
        <taxon>Bacteria</taxon>
        <taxon>Pseudomonadati</taxon>
        <taxon>Pseudomonadota</taxon>
        <taxon>Betaproteobacteria</taxon>
        <taxon>Burkholderiales</taxon>
        <taxon>Comamonadaceae</taxon>
        <taxon>Acidovorax</taxon>
    </lineage>
</organism>
<feature type="transmembrane region" description="Helical" evidence="4">
    <location>
        <begin position="250"/>
        <end position="269"/>
    </location>
</feature>
<dbReference type="InterPro" id="IPR020846">
    <property type="entry name" value="MFS_dom"/>
</dbReference>
<proteinExistence type="predicted"/>
<name>A0AAJ2BMJ5_ACIDE</name>
<dbReference type="Proteomes" id="UP001249076">
    <property type="component" value="Unassembled WGS sequence"/>
</dbReference>
<protein>
    <submittedName>
        <fullName evidence="6">MFS family permease</fullName>
    </submittedName>
</protein>